<sequence length="415" mass="43373">MTGEERSELSLAFARILFVNGQATDQIIASIRRLTNKLGLKAELLPRWGELQLRSDRDGVPSISYVEADPVGVDMDRVVSTMQTIADIEAGRLSPEQASKRIEAVAKAPPAPAWLFALAAAAGAVALAIIFGIQHELTALLIFLSAGAGGFLRRAIAKVSANIFLQPFCAALLAGLIGGLAVRYQLSTALRLVVVCPCMVLVPGPHILNGTLDLIAGRIHLGSARLIYAGLVVVAISTGLLLGLTLLHASLPIDPPGLAVPLWLDVIAAGVAVACYSVFFSTPLNMLPWPIAVGMLAHALRWVAIAKLGAGVATGALVACLVVGVLLTPISRRFHLPFAAIGFASVVSMIPGVYVFRMMSGLTQIADTAQATPELVGATIADGVTAVAVILAMSLGLIVPKTAIDFFGDRYAQRS</sequence>
<name>A0ABQ6AUI6_9BRAD</name>
<organism evidence="10 11">
    <name type="scientific">Bradyrhizobium iriomotense</name>
    <dbReference type="NCBI Taxonomy" id="441950"/>
    <lineage>
        <taxon>Bacteria</taxon>
        <taxon>Pseudomonadati</taxon>
        <taxon>Pseudomonadota</taxon>
        <taxon>Alphaproteobacteria</taxon>
        <taxon>Hyphomicrobiales</taxon>
        <taxon>Nitrobacteraceae</taxon>
        <taxon>Bradyrhizobium</taxon>
    </lineage>
</organism>
<keyword evidence="4 7" id="KW-1133">Transmembrane helix</keyword>
<accession>A0ABQ6AUI6</accession>
<evidence type="ECO:0000256" key="6">
    <source>
        <dbReference type="ARBA" id="ARBA00034125"/>
    </source>
</evidence>
<evidence type="ECO:0000256" key="4">
    <source>
        <dbReference type="ARBA" id="ARBA00022989"/>
    </source>
</evidence>
<feature type="transmembrane region" description="Helical" evidence="7">
    <location>
        <begin position="376"/>
        <end position="399"/>
    </location>
</feature>
<feature type="transmembrane region" description="Helical" evidence="7">
    <location>
        <begin position="299"/>
        <end position="327"/>
    </location>
</feature>
<evidence type="ECO:0000259" key="9">
    <source>
        <dbReference type="Pfam" id="PF12821"/>
    </source>
</evidence>
<feature type="domain" description="Threonine/serine exporter-like N-terminal" evidence="8">
    <location>
        <begin position="10"/>
        <end position="246"/>
    </location>
</feature>
<evidence type="ECO:0000256" key="3">
    <source>
        <dbReference type="ARBA" id="ARBA00022692"/>
    </source>
</evidence>
<gene>
    <name evidence="10" type="ORF">GCM10007857_09900</name>
</gene>
<feature type="transmembrane region" description="Helical" evidence="7">
    <location>
        <begin position="163"/>
        <end position="182"/>
    </location>
</feature>
<evidence type="ECO:0008006" key="12">
    <source>
        <dbReference type="Google" id="ProtNLM"/>
    </source>
</evidence>
<feature type="domain" description="Threonine/Serine exporter ThrE" evidence="9">
    <location>
        <begin position="265"/>
        <end position="402"/>
    </location>
</feature>
<feature type="transmembrane region" description="Helical" evidence="7">
    <location>
        <begin position="189"/>
        <end position="207"/>
    </location>
</feature>
<keyword evidence="11" id="KW-1185">Reference proteome</keyword>
<feature type="transmembrane region" description="Helical" evidence="7">
    <location>
        <begin position="113"/>
        <end position="133"/>
    </location>
</feature>
<dbReference type="EMBL" id="BSOW01000003">
    <property type="protein sequence ID" value="GLR84280.1"/>
    <property type="molecule type" value="Genomic_DNA"/>
</dbReference>
<dbReference type="Proteomes" id="UP001156905">
    <property type="component" value="Unassembled WGS sequence"/>
</dbReference>
<comment type="subcellular location">
    <subcellularLocation>
        <location evidence="1">Cell membrane</location>
        <topology evidence="1">Multi-pass membrane protein</topology>
    </subcellularLocation>
</comment>
<evidence type="ECO:0000259" key="8">
    <source>
        <dbReference type="Pfam" id="PF06738"/>
    </source>
</evidence>
<feature type="transmembrane region" description="Helical" evidence="7">
    <location>
        <begin position="259"/>
        <end position="279"/>
    </location>
</feature>
<dbReference type="InterPro" id="IPR050539">
    <property type="entry name" value="ThrE_Dicarb/AminoAcid_Exp"/>
</dbReference>
<reference evidence="11" key="1">
    <citation type="journal article" date="2019" name="Int. J. Syst. Evol. Microbiol.">
        <title>The Global Catalogue of Microorganisms (GCM) 10K type strain sequencing project: providing services to taxonomists for standard genome sequencing and annotation.</title>
        <authorList>
            <consortium name="The Broad Institute Genomics Platform"/>
            <consortium name="The Broad Institute Genome Sequencing Center for Infectious Disease"/>
            <person name="Wu L."/>
            <person name="Ma J."/>
        </authorList>
    </citation>
    <scope>NUCLEOTIDE SEQUENCE [LARGE SCALE GENOMIC DNA]</scope>
    <source>
        <strain evidence="11">NBRC 102520</strain>
    </source>
</reference>
<keyword evidence="3 7" id="KW-0812">Transmembrane</keyword>
<keyword evidence="5 7" id="KW-0472">Membrane</keyword>
<protein>
    <recommendedName>
        <fullName evidence="12">Threonine/serine exporter family protein</fullName>
    </recommendedName>
</protein>
<dbReference type="PANTHER" id="PTHR34390:SF2">
    <property type="entry name" value="SUCCINATE TRANSPORTER SUBUNIT YJJP-RELATED"/>
    <property type="match status" value="1"/>
</dbReference>
<comment type="caution">
    <text evidence="10">The sequence shown here is derived from an EMBL/GenBank/DDBJ whole genome shotgun (WGS) entry which is preliminary data.</text>
</comment>
<dbReference type="InterPro" id="IPR010619">
    <property type="entry name" value="ThrE-like_N"/>
</dbReference>
<evidence type="ECO:0000256" key="1">
    <source>
        <dbReference type="ARBA" id="ARBA00004651"/>
    </source>
</evidence>
<feature type="transmembrane region" description="Helical" evidence="7">
    <location>
        <begin position="140"/>
        <end position="157"/>
    </location>
</feature>
<dbReference type="Pfam" id="PF12821">
    <property type="entry name" value="ThrE_2"/>
    <property type="match status" value="1"/>
</dbReference>
<proteinExistence type="inferred from homology"/>
<feature type="transmembrane region" description="Helical" evidence="7">
    <location>
        <begin position="334"/>
        <end position="356"/>
    </location>
</feature>
<feature type="transmembrane region" description="Helical" evidence="7">
    <location>
        <begin position="227"/>
        <end position="247"/>
    </location>
</feature>
<evidence type="ECO:0000313" key="10">
    <source>
        <dbReference type="EMBL" id="GLR84280.1"/>
    </source>
</evidence>
<evidence type="ECO:0000313" key="11">
    <source>
        <dbReference type="Proteomes" id="UP001156905"/>
    </source>
</evidence>
<dbReference type="RefSeq" id="WP_284261773.1">
    <property type="nucleotide sequence ID" value="NZ_BSOW01000003.1"/>
</dbReference>
<evidence type="ECO:0000256" key="2">
    <source>
        <dbReference type="ARBA" id="ARBA00022475"/>
    </source>
</evidence>
<keyword evidence="2" id="KW-1003">Cell membrane</keyword>
<evidence type="ECO:0000256" key="7">
    <source>
        <dbReference type="SAM" id="Phobius"/>
    </source>
</evidence>
<dbReference type="InterPro" id="IPR024528">
    <property type="entry name" value="ThrE_2"/>
</dbReference>
<dbReference type="Pfam" id="PF06738">
    <property type="entry name" value="ThrE"/>
    <property type="match status" value="1"/>
</dbReference>
<dbReference type="PANTHER" id="PTHR34390">
    <property type="entry name" value="UPF0442 PROTEIN YJJB-RELATED"/>
    <property type="match status" value="1"/>
</dbReference>
<comment type="similarity">
    <text evidence="6">Belongs to the ThrE exporter (TC 2.A.79) family.</text>
</comment>
<evidence type="ECO:0000256" key="5">
    <source>
        <dbReference type="ARBA" id="ARBA00023136"/>
    </source>
</evidence>